<name>A0AAV2Z900_9STRA</name>
<dbReference type="EMBL" id="DAKRPA010000033">
    <property type="protein sequence ID" value="DBA02305.1"/>
    <property type="molecule type" value="Genomic_DNA"/>
</dbReference>
<gene>
    <name evidence="1" type="ORF">N0F65_006180</name>
</gene>
<evidence type="ECO:0000313" key="1">
    <source>
        <dbReference type="EMBL" id="DBA02305.1"/>
    </source>
</evidence>
<comment type="caution">
    <text evidence="1">The sequence shown here is derived from an EMBL/GenBank/DDBJ whole genome shotgun (WGS) entry which is preliminary data.</text>
</comment>
<reference evidence="1" key="1">
    <citation type="submission" date="2022-11" db="EMBL/GenBank/DDBJ databases">
        <authorList>
            <person name="Morgan W.R."/>
            <person name="Tartar A."/>
        </authorList>
    </citation>
    <scope>NUCLEOTIDE SEQUENCE</scope>
    <source>
        <strain evidence="1">ARSEF 373</strain>
    </source>
</reference>
<sequence>MEVMLHVGAAPGPGPWGVKVDVTLPQQDHNAMALLHAYAHEVQRKATAVVRQRGMTNSERGKAFRARRKKYEDDLEGTLDSLRRELADLEYLRNTRMKKLIVQPVTRSVGVSLDSVLRTSEEYFSLFERGSADVEPPIGQKRLLRDGNVEAMTSKQLAFLGSVMDPELRFGDLVGVEALIDQWRRYTRFHTGMSVTLEDMTVTGAPEAPVVIAHVRLRVRFSRETVKNLFPHVLHDNVLVQELINKEVVYKSITQLHFSADGRVVRYEADVAFVEALLEAGIGLDHITTLMEQAQIKDQCLLGEAKDETAPMELPLYCEEVGSEEVPTRLAPVPDKCSERLDLRYILSS</sequence>
<accession>A0AAV2Z900</accession>
<dbReference type="CDD" id="cd14686">
    <property type="entry name" value="bZIP"/>
    <property type="match status" value="1"/>
</dbReference>
<dbReference type="AlphaFoldDB" id="A0AAV2Z900"/>
<proteinExistence type="predicted"/>
<reference evidence="1" key="2">
    <citation type="journal article" date="2023" name="Microbiol Resour">
        <title>Decontamination and Annotation of the Draft Genome Sequence of the Oomycete Lagenidium giganteum ARSEF 373.</title>
        <authorList>
            <person name="Morgan W.R."/>
            <person name="Tartar A."/>
        </authorList>
    </citation>
    <scope>NUCLEOTIDE SEQUENCE</scope>
    <source>
        <strain evidence="1">ARSEF 373</strain>
    </source>
</reference>
<dbReference type="Proteomes" id="UP001146120">
    <property type="component" value="Unassembled WGS sequence"/>
</dbReference>
<protein>
    <submittedName>
        <fullName evidence="1">Uncharacterized protein</fullName>
    </submittedName>
</protein>
<organism evidence="1 2">
    <name type="scientific">Lagenidium giganteum</name>
    <dbReference type="NCBI Taxonomy" id="4803"/>
    <lineage>
        <taxon>Eukaryota</taxon>
        <taxon>Sar</taxon>
        <taxon>Stramenopiles</taxon>
        <taxon>Oomycota</taxon>
        <taxon>Peronosporomycetes</taxon>
        <taxon>Pythiales</taxon>
        <taxon>Pythiaceae</taxon>
    </lineage>
</organism>
<evidence type="ECO:0000313" key="2">
    <source>
        <dbReference type="Proteomes" id="UP001146120"/>
    </source>
</evidence>
<keyword evidence="2" id="KW-1185">Reference proteome</keyword>